<feature type="non-terminal residue" evidence="8">
    <location>
        <position position="1"/>
    </location>
</feature>
<keyword evidence="4 6" id="KW-0694">RNA-binding</keyword>
<accession>A0A6S7HZS5</accession>
<dbReference type="Pfam" id="PF01588">
    <property type="entry name" value="tRNA_bind"/>
    <property type="match status" value="1"/>
</dbReference>
<dbReference type="FunFam" id="2.40.50.140:FF:000047">
    <property type="entry name" value="tyrosine--tRNA ligase, cytoplasmic isoform X2"/>
    <property type="match status" value="1"/>
</dbReference>
<evidence type="ECO:0000256" key="5">
    <source>
        <dbReference type="ARBA" id="ARBA00022917"/>
    </source>
</evidence>
<dbReference type="InterPro" id="IPR012340">
    <property type="entry name" value="NA-bd_OB-fold"/>
</dbReference>
<comment type="caution">
    <text evidence="8">The sequence shown here is derived from an EMBL/GenBank/DDBJ whole genome shotgun (WGS) entry which is preliminary data.</text>
</comment>
<dbReference type="Gene3D" id="2.40.50.140">
    <property type="entry name" value="Nucleic acid-binding proteins"/>
    <property type="match status" value="1"/>
</dbReference>
<keyword evidence="3 6" id="KW-0820">tRNA-binding</keyword>
<organism evidence="8 9">
    <name type="scientific">Paramuricea clavata</name>
    <name type="common">Red gorgonian</name>
    <name type="synonym">Violescent sea-whip</name>
    <dbReference type="NCBI Taxonomy" id="317549"/>
    <lineage>
        <taxon>Eukaryota</taxon>
        <taxon>Metazoa</taxon>
        <taxon>Cnidaria</taxon>
        <taxon>Anthozoa</taxon>
        <taxon>Octocorallia</taxon>
        <taxon>Malacalcyonacea</taxon>
        <taxon>Plexauridae</taxon>
        <taxon>Paramuricea</taxon>
    </lineage>
</organism>
<evidence type="ECO:0000256" key="2">
    <source>
        <dbReference type="ARBA" id="ARBA00022490"/>
    </source>
</evidence>
<keyword evidence="2" id="KW-0963">Cytoplasm</keyword>
<dbReference type="CDD" id="cd02799">
    <property type="entry name" value="tRNA_bind_EMAP-II_like"/>
    <property type="match status" value="1"/>
</dbReference>
<keyword evidence="5" id="KW-0648">Protein biosynthesis</keyword>
<reference evidence="8" key="1">
    <citation type="submission" date="2020-04" db="EMBL/GenBank/DDBJ databases">
        <authorList>
            <person name="Alioto T."/>
            <person name="Alioto T."/>
            <person name="Gomez Garrido J."/>
        </authorList>
    </citation>
    <scope>NUCLEOTIDE SEQUENCE</scope>
    <source>
        <strain evidence="8">A484AB</strain>
    </source>
</reference>
<proteinExistence type="predicted"/>
<evidence type="ECO:0000256" key="6">
    <source>
        <dbReference type="PROSITE-ProRule" id="PRU00209"/>
    </source>
</evidence>
<dbReference type="Proteomes" id="UP001152795">
    <property type="component" value="Unassembled WGS sequence"/>
</dbReference>
<dbReference type="OrthoDB" id="197206at2759"/>
<evidence type="ECO:0000256" key="3">
    <source>
        <dbReference type="ARBA" id="ARBA00022555"/>
    </source>
</evidence>
<keyword evidence="9" id="KW-1185">Reference proteome</keyword>
<dbReference type="SUPFAM" id="SSF50249">
    <property type="entry name" value="Nucleic acid-binding proteins"/>
    <property type="match status" value="1"/>
</dbReference>
<dbReference type="GO" id="GO:0006412">
    <property type="term" value="P:translation"/>
    <property type="evidence" value="ECO:0007669"/>
    <property type="project" value="UniProtKB-KW"/>
</dbReference>
<feature type="domain" description="TRNA-binding" evidence="7">
    <location>
        <begin position="8"/>
        <end position="109"/>
    </location>
</feature>
<evidence type="ECO:0000313" key="9">
    <source>
        <dbReference type="Proteomes" id="UP001152795"/>
    </source>
</evidence>
<evidence type="ECO:0000313" key="8">
    <source>
        <dbReference type="EMBL" id="CAB3998297.1"/>
    </source>
</evidence>
<dbReference type="PANTHER" id="PTHR11586">
    <property type="entry name" value="TRNA-AMINOACYLATION COFACTOR ARC1 FAMILY MEMBER"/>
    <property type="match status" value="1"/>
</dbReference>
<comment type="subcellular location">
    <subcellularLocation>
        <location evidence="1">Cytoplasm</location>
    </subcellularLocation>
</comment>
<name>A0A6S7HZS5_PARCT</name>
<dbReference type="GO" id="GO:0005737">
    <property type="term" value="C:cytoplasm"/>
    <property type="evidence" value="ECO:0007669"/>
    <property type="project" value="UniProtKB-SubCell"/>
</dbReference>
<gene>
    <name evidence="8" type="ORF">PACLA_8A022097</name>
</gene>
<sequence length="170" mass="18756">GAAGGEVDASRLDLRVGKIVKVEKHPDADTLYLEEIDIGEEKPRTVISGLVKHIPLEKMQDRMVMTLCNLKPVKMRGIFSQAMVMCASSPELVEILDPPPGSVPGDKVICEGYPGTPDEQLNPKKKIFEKIQPDLHTDEEYVAKYKGSPFVVVGKEGYFKSQTMKNSGIK</sequence>
<dbReference type="EMBL" id="CACRXK020003319">
    <property type="protein sequence ID" value="CAB3998297.1"/>
    <property type="molecule type" value="Genomic_DNA"/>
</dbReference>
<dbReference type="PANTHER" id="PTHR11586:SF33">
    <property type="entry name" value="AMINOACYL TRNA SYNTHASE COMPLEX-INTERACTING MULTIFUNCTIONAL PROTEIN 1"/>
    <property type="match status" value="1"/>
</dbReference>
<dbReference type="GO" id="GO:0000049">
    <property type="term" value="F:tRNA binding"/>
    <property type="evidence" value="ECO:0007669"/>
    <property type="project" value="UniProtKB-UniRule"/>
</dbReference>
<evidence type="ECO:0000259" key="7">
    <source>
        <dbReference type="PROSITE" id="PS50886"/>
    </source>
</evidence>
<evidence type="ECO:0000256" key="1">
    <source>
        <dbReference type="ARBA" id="ARBA00004496"/>
    </source>
</evidence>
<protein>
    <submittedName>
        <fullName evidence="8">Aminoacyl tRNA synthase complex-interacting multifunctional 1</fullName>
    </submittedName>
</protein>
<dbReference type="InterPro" id="IPR002547">
    <property type="entry name" value="tRNA-bd_dom"/>
</dbReference>
<dbReference type="AlphaFoldDB" id="A0A6S7HZS5"/>
<evidence type="ECO:0000256" key="4">
    <source>
        <dbReference type="ARBA" id="ARBA00022884"/>
    </source>
</evidence>
<dbReference type="PROSITE" id="PS50886">
    <property type="entry name" value="TRBD"/>
    <property type="match status" value="1"/>
</dbReference>
<dbReference type="InterPro" id="IPR051270">
    <property type="entry name" value="Tyrosine-tRNA_ligase_regulator"/>
</dbReference>